<dbReference type="Proteomes" id="UP000020218">
    <property type="component" value="Unassembled WGS sequence"/>
</dbReference>
<comment type="caution">
    <text evidence="2">The sequence shown here is derived from an EMBL/GenBank/DDBJ whole genome shotgun (WGS) entry which is preliminary data.</text>
</comment>
<dbReference type="AlphaFoldDB" id="A0A011PQV2"/>
<dbReference type="STRING" id="1454001.AW08_01021"/>
<gene>
    <name evidence="2" type="ORF">AW08_01021</name>
</gene>
<evidence type="ECO:0000313" key="3">
    <source>
        <dbReference type="Proteomes" id="UP000020218"/>
    </source>
</evidence>
<name>A0A011PQV2_9PROT</name>
<dbReference type="PANTHER" id="PTHR30441:SF8">
    <property type="entry name" value="DUF748 DOMAIN-CONTAINING PROTEIN"/>
    <property type="match status" value="1"/>
</dbReference>
<organism evidence="2 3">
    <name type="scientific">Candidatus Accumulibacter adjunctus</name>
    <dbReference type="NCBI Taxonomy" id="1454001"/>
    <lineage>
        <taxon>Bacteria</taxon>
        <taxon>Pseudomonadati</taxon>
        <taxon>Pseudomonadota</taxon>
        <taxon>Betaproteobacteria</taxon>
        <taxon>Candidatus Accumulibacter</taxon>
    </lineage>
</organism>
<dbReference type="GO" id="GO:0005886">
    <property type="term" value="C:plasma membrane"/>
    <property type="evidence" value="ECO:0007669"/>
    <property type="project" value="TreeGrafter"/>
</dbReference>
<sequence>MGAASSPLAADDLAAESLPSPATAGDDRPSLLARLRARLAAGQRDSGTELRPIRRSRQRRTLTWPLATLVGLALLAAALSLGVLLFPYGIYLPEVEAALAQSSARPARIGAMRVTVYPRPGLLLEQVRLGEDGAPDQVSMASLRLRPELRSLLSPQLVFGDAELIGITLSAAALDTLAQALDASAAASARARVVQVSLSEAGIAFGDLVLPDLAGRLQLSADHRLQSALLQSPSKNLQVELQPASGGGVKVKLEGTAWRPAPKSPYLFDSLDLQGRISGPEFLIDRVEARIFDGVLRGTGVLRSGSKAAVTGDLSFERINTGALAAALGFNGRIGGEARGKLSFSTSADSLPNAVARLQASGNFTIHRGHLGGLDLAEAVRRFSVVPLTLGGATRFEELSGVLTLTPNALRLSRLSLAAGLMQANGQIEIGRDLQLRGRMDVMMARRRADHTAMPVLISGALESPLTQTAR</sequence>
<dbReference type="InterPro" id="IPR052894">
    <property type="entry name" value="AsmA-related"/>
</dbReference>
<feature type="transmembrane region" description="Helical" evidence="1">
    <location>
        <begin position="64"/>
        <end position="91"/>
    </location>
</feature>
<evidence type="ECO:0000313" key="2">
    <source>
        <dbReference type="EMBL" id="EXI68709.1"/>
    </source>
</evidence>
<reference evidence="2" key="1">
    <citation type="submission" date="2014-02" db="EMBL/GenBank/DDBJ databases">
        <title>Expanding our view of genomic diversity in Candidatus Accumulibacter clades.</title>
        <authorList>
            <person name="Skennerton C.T."/>
            <person name="Barr J.J."/>
            <person name="Slater F.R."/>
            <person name="Bond P.L."/>
            <person name="Tyson G.W."/>
        </authorList>
    </citation>
    <scope>NUCLEOTIDE SEQUENCE [LARGE SCALE GENOMIC DNA]</scope>
</reference>
<evidence type="ECO:0000256" key="1">
    <source>
        <dbReference type="SAM" id="Phobius"/>
    </source>
</evidence>
<keyword evidence="1" id="KW-0472">Membrane</keyword>
<dbReference type="EMBL" id="JFAX01000004">
    <property type="protein sequence ID" value="EXI68709.1"/>
    <property type="molecule type" value="Genomic_DNA"/>
</dbReference>
<proteinExistence type="predicted"/>
<dbReference type="PANTHER" id="PTHR30441">
    <property type="entry name" value="DUF748 DOMAIN-CONTAINING PROTEIN"/>
    <property type="match status" value="1"/>
</dbReference>
<keyword evidence="3" id="KW-1185">Reference proteome</keyword>
<accession>A0A011PQV2</accession>
<keyword evidence="1" id="KW-1133">Transmembrane helix</keyword>
<dbReference type="GO" id="GO:0090313">
    <property type="term" value="P:regulation of protein targeting to membrane"/>
    <property type="evidence" value="ECO:0007669"/>
    <property type="project" value="TreeGrafter"/>
</dbReference>
<keyword evidence="1" id="KW-0812">Transmembrane</keyword>
<dbReference type="PATRIC" id="fig|1454001.3.peg.968"/>
<protein>
    <submittedName>
        <fullName evidence="2">Uncharacterized protein</fullName>
    </submittedName>
</protein>